<name>A0A1G2PGB6_9BACT</name>
<feature type="transmembrane region" description="Helical" evidence="1">
    <location>
        <begin position="29"/>
        <end position="50"/>
    </location>
</feature>
<sequence length="118" mass="13482">MLLPKISTASKIKSIDLGGGMFDFFRRHLFQIFFAAWFITMVIVVAFMYVEINRELNAPIAERTSAKFKLEKLDTSIFNNPIFKNLRTVGSRPQEIDYKQCLGVPGRPSAFTEFVPCP</sequence>
<proteinExistence type="predicted"/>
<organism evidence="2 3">
    <name type="scientific">Candidatus Terrybacteria bacterium RIFCSPHIGHO2_01_FULL_43_35</name>
    <dbReference type="NCBI Taxonomy" id="1802361"/>
    <lineage>
        <taxon>Bacteria</taxon>
        <taxon>Candidatus Terryibacteriota</taxon>
    </lineage>
</organism>
<protein>
    <submittedName>
        <fullName evidence="2">Uncharacterized protein</fullName>
    </submittedName>
</protein>
<accession>A0A1G2PGB6</accession>
<dbReference type="AlphaFoldDB" id="A0A1G2PGB6"/>
<dbReference type="Proteomes" id="UP000178869">
    <property type="component" value="Unassembled WGS sequence"/>
</dbReference>
<evidence type="ECO:0000313" key="2">
    <source>
        <dbReference type="EMBL" id="OHA47360.1"/>
    </source>
</evidence>
<keyword evidence="1" id="KW-0812">Transmembrane</keyword>
<keyword evidence="1" id="KW-1133">Transmembrane helix</keyword>
<reference evidence="2 3" key="1">
    <citation type="journal article" date="2016" name="Nat. Commun.">
        <title>Thousands of microbial genomes shed light on interconnected biogeochemical processes in an aquifer system.</title>
        <authorList>
            <person name="Anantharaman K."/>
            <person name="Brown C.T."/>
            <person name="Hug L.A."/>
            <person name="Sharon I."/>
            <person name="Castelle C.J."/>
            <person name="Probst A.J."/>
            <person name="Thomas B.C."/>
            <person name="Singh A."/>
            <person name="Wilkins M.J."/>
            <person name="Karaoz U."/>
            <person name="Brodie E.L."/>
            <person name="Williams K.H."/>
            <person name="Hubbard S.S."/>
            <person name="Banfield J.F."/>
        </authorList>
    </citation>
    <scope>NUCLEOTIDE SEQUENCE [LARGE SCALE GENOMIC DNA]</scope>
</reference>
<comment type="caution">
    <text evidence="2">The sequence shown here is derived from an EMBL/GenBank/DDBJ whole genome shotgun (WGS) entry which is preliminary data.</text>
</comment>
<gene>
    <name evidence="2" type="ORF">A2828_02925</name>
</gene>
<evidence type="ECO:0000313" key="3">
    <source>
        <dbReference type="Proteomes" id="UP000178869"/>
    </source>
</evidence>
<keyword evidence="1" id="KW-0472">Membrane</keyword>
<evidence type="ECO:0000256" key="1">
    <source>
        <dbReference type="SAM" id="Phobius"/>
    </source>
</evidence>
<dbReference type="EMBL" id="MHSR01000001">
    <property type="protein sequence ID" value="OHA47360.1"/>
    <property type="molecule type" value="Genomic_DNA"/>
</dbReference>